<name>A0A4U8QCR3_9FIRM</name>
<dbReference type="OrthoDB" id="9811296at2"/>
<dbReference type="PANTHER" id="PTHR11705:SF143">
    <property type="entry name" value="SLL0236 PROTEIN"/>
    <property type="match status" value="1"/>
</dbReference>
<keyword evidence="4 9" id="KW-0378">Hydrolase</keyword>
<comment type="similarity">
    <text evidence="2 7">Belongs to the peptidase M14 family.</text>
</comment>
<dbReference type="GO" id="GO:0006508">
    <property type="term" value="P:proteolysis"/>
    <property type="evidence" value="ECO:0007669"/>
    <property type="project" value="UniProtKB-KW"/>
</dbReference>
<dbReference type="PROSITE" id="PS52035">
    <property type="entry name" value="PEPTIDASE_M14"/>
    <property type="match status" value="1"/>
</dbReference>
<evidence type="ECO:0000256" key="2">
    <source>
        <dbReference type="ARBA" id="ARBA00005988"/>
    </source>
</evidence>
<feature type="active site" description="Proton donor/acceptor" evidence="7">
    <location>
        <position position="255"/>
    </location>
</feature>
<dbReference type="Proteomes" id="UP000306509">
    <property type="component" value="Unassembled WGS sequence"/>
</dbReference>
<evidence type="ECO:0000256" key="1">
    <source>
        <dbReference type="ARBA" id="ARBA00001947"/>
    </source>
</evidence>
<dbReference type="Pfam" id="PF00246">
    <property type="entry name" value="Peptidase_M14"/>
    <property type="match status" value="1"/>
</dbReference>
<dbReference type="PANTHER" id="PTHR11705">
    <property type="entry name" value="PROTEASE FAMILY M14 CARBOXYPEPTIDASE A,B"/>
    <property type="match status" value="1"/>
</dbReference>
<evidence type="ECO:0000313" key="10">
    <source>
        <dbReference type="Proteomes" id="UP000306509"/>
    </source>
</evidence>
<dbReference type="AlphaFoldDB" id="A0A4U8QCR3"/>
<evidence type="ECO:0000256" key="7">
    <source>
        <dbReference type="PROSITE-ProRule" id="PRU01379"/>
    </source>
</evidence>
<keyword evidence="5" id="KW-0862">Zinc</keyword>
<keyword evidence="6" id="KW-0482">Metalloprotease</keyword>
<gene>
    <name evidence="9" type="ORF">DSM106044_00366</name>
</gene>
<sequence length="291" mass="33567">MVKLNQTYTYDEIMQCIYELECRFSDLLKLSVIGYSHDERKIPMLQMGTSEKCLICSAGIHGRESINPILMLKIIEDYCICPESGSKLLEEYSLCFLPLMNPDGYEIALCGYQSIRNPIYRHTILMDGIPYEEWKFNGRGVDINRNFPCKSFRVQGRMLYPGSENETQALIGVFRQFPNSVGYIDFHSRGQIIYYFRNAMPASYNKESERMAKHLQSLAHYDLGSSAEEFGDVSSGGNSVNYYSEIFKKLALTVETVADEAVFPLDTEYQIHTYEEIKKIPFSFLEKYSKK</sequence>
<dbReference type="RefSeq" id="WP_138001643.1">
    <property type="nucleotide sequence ID" value="NZ_CABMJZ010000062.1"/>
</dbReference>
<organism evidence="9 10">
    <name type="scientific">Robinsoniella peoriensis</name>
    <dbReference type="NCBI Taxonomy" id="180332"/>
    <lineage>
        <taxon>Bacteria</taxon>
        <taxon>Bacillati</taxon>
        <taxon>Bacillota</taxon>
        <taxon>Clostridia</taxon>
        <taxon>Lachnospirales</taxon>
        <taxon>Lachnospiraceae</taxon>
        <taxon>Robinsoniella</taxon>
    </lineage>
</organism>
<dbReference type="EC" id="3.4.19.11" evidence="9"/>
<dbReference type="SUPFAM" id="SSF53187">
    <property type="entry name" value="Zn-dependent exopeptidases"/>
    <property type="match status" value="1"/>
</dbReference>
<evidence type="ECO:0000256" key="6">
    <source>
        <dbReference type="ARBA" id="ARBA00023049"/>
    </source>
</evidence>
<comment type="caution">
    <text evidence="9">The sequence shown here is derived from an EMBL/GenBank/DDBJ whole genome shotgun (WGS) entry which is preliminary data.</text>
</comment>
<dbReference type="GO" id="GO:0005615">
    <property type="term" value="C:extracellular space"/>
    <property type="evidence" value="ECO:0007669"/>
    <property type="project" value="TreeGrafter"/>
</dbReference>
<feature type="domain" description="Peptidase M14" evidence="8">
    <location>
        <begin position="6"/>
        <end position="288"/>
    </location>
</feature>
<keyword evidence="3" id="KW-0645">Protease</keyword>
<evidence type="ECO:0000259" key="8">
    <source>
        <dbReference type="PROSITE" id="PS52035"/>
    </source>
</evidence>
<dbReference type="GO" id="GO:0008270">
    <property type="term" value="F:zinc ion binding"/>
    <property type="evidence" value="ECO:0007669"/>
    <property type="project" value="InterPro"/>
</dbReference>
<evidence type="ECO:0000256" key="3">
    <source>
        <dbReference type="ARBA" id="ARBA00022670"/>
    </source>
</evidence>
<comment type="cofactor">
    <cofactor evidence="1">
        <name>Zn(2+)</name>
        <dbReference type="ChEBI" id="CHEBI:29105"/>
    </cofactor>
</comment>
<evidence type="ECO:0000256" key="5">
    <source>
        <dbReference type="ARBA" id="ARBA00022833"/>
    </source>
</evidence>
<dbReference type="Gene3D" id="3.40.630.10">
    <property type="entry name" value="Zn peptidases"/>
    <property type="match status" value="1"/>
</dbReference>
<proteinExistence type="inferred from homology"/>
<dbReference type="EMBL" id="QGQD01000006">
    <property type="protein sequence ID" value="TLD02867.1"/>
    <property type="molecule type" value="Genomic_DNA"/>
</dbReference>
<dbReference type="SMART" id="SM00631">
    <property type="entry name" value="Zn_pept"/>
    <property type="match status" value="1"/>
</dbReference>
<dbReference type="InterPro" id="IPR000834">
    <property type="entry name" value="Peptidase_M14"/>
</dbReference>
<dbReference type="GO" id="GO:0004181">
    <property type="term" value="F:metallocarboxypeptidase activity"/>
    <property type="evidence" value="ECO:0007669"/>
    <property type="project" value="InterPro"/>
</dbReference>
<accession>A0A4U8QCR3</accession>
<protein>
    <submittedName>
        <fullName evidence="9">Gamma-D-glutamyl-L-diamino acid endopeptidase 1</fullName>
        <ecNumber evidence="9">3.4.19.11</ecNumber>
    </submittedName>
</protein>
<evidence type="ECO:0000313" key="9">
    <source>
        <dbReference type="EMBL" id="TLD02867.1"/>
    </source>
</evidence>
<reference evidence="9 10" key="1">
    <citation type="journal article" date="2019" name="Anaerobe">
        <title>Detection of Robinsoniella peoriensis in multiple bone samples of a trauma patient.</title>
        <authorList>
            <person name="Schrottner P."/>
            <person name="Hartwich K."/>
            <person name="Bunk B."/>
            <person name="Schober I."/>
            <person name="Helbig S."/>
            <person name="Rudolph W.W."/>
            <person name="Gunzer F."/>
        </authorList>
    </citation>
    <scope>NUCLEOTIDE SEQUENCE [LARGE SCALE GENOMIC DNA]</scope>
    <source>
        <strain evidence="9 10">DSM 106044</strain>
    </source>
</reference>
<dbReference type="STRING" id="180332.GCA_000797495_05498"/>
<keyword evidence="10" id="KW-1185">Reference proteome</keyword>
<evidence type="ECO:0000256" key="4">
    <source>
        <dbReference type="ARBA" id="ARBA00022801"/>
    </source>
</evidence>